<name>A0AAE3K653_9EURY</name>
<dbReference type="GO" id="GO:0005198">
    <property type="term" value="F:structural molecule activity"/>
    <property type="evidence" value="ECO:0007669"/>
    <property type="project" value="InterPro"/>
</dbReference>
<evidence type="ECO:0000313" key="2">
    <source>
        <dbReference type="Proteomes" id="UP001202674"/>
    </source>
</evidence>
<evidence type="ECO:0000313" key="1">
    <source>
        <dbReference type="EMBL" id="MCL9814648.1"/>
    </source>
</evidence>
<accession>A0AAE3K653</accession>
<dbReference type="InterPro" id="IPR002774">
    <property type="entry name" value="Flagellin_arc-type"/>
</dbReference>
<gene>
    <name evidence="1" type="ORF">AArcSt11_13400</name>
</gene>
<dbReference type="PANTHER" id="PTHR42200:SF2">
    <property type="entry name" value="ARCHAEAL FLAGELLA-RELATED PROTEIN F"/>
    <property type="match status" value="1"/>
</dbReference>
<keyword evidence="2" id="KW-1185">Reference proteome</keyword>
<dbReference type="EMBL" id="JAKRVY010000008">
    <property type="protein sequence ID" value="MCL9814648.1"/>
    <property type="molecule type" value="Genomic_DNA"/>
</dbReference>
<proteinExistence type="predicted"/>
<dbReference type="PANTHER" id="PTHR42200">
    <property type="entry name" value="ARCHAEAL FLAGELLA-RELATED PROTEIN F-RELATED"/>
    <property type="match status" value="1"/>
</dbReference>
<evidence type="ECO:0008006" key="3">
    <source>
        <dbReference type="Google" id="ProtNLM"/>
    </source>
</evidence>
<dbReference type="RefSeq" id="WP_250597795.1">
    <property type="nucleotide sequence ID" value="NZ_JAKRVY010000008.1"/>
</dbReference>
<dbReference type="GO" id="GO:0097588">
    <property type="term" value="P:archaeal or bacterial-type flagellum-dependent cell motility"/>
    <property type="evidence" value="ECO:0007669"/>
    <property type="project" value="InterPro"/>
</dbReference>
<organism evidence="1 2">
    <name type="scientific">Natranaeroarchaeum aerophilus</name>
    <dbReference type="NCBI Taxonomy" id="2917711"/>
    <lineage>
        <taxon>Archaea</taxon>
        <taxon>Methanobacteriati</taxon>
        <taxon>Methanobacteriota</taxon>
        <taxon>Stenosarchaea group</taxon>
        <taxon>Halobacteria</taxon>
        <taxon>Halobacteriales</taxon>
        <taxon>Natronoarchaeaceae</taxon>
        <taxon>Natranaeroarchaeum</taxon>
    </lineage>
</organism>
<dbReference type="Proteomes" id="UP001202674">
    <property type="component" value="Unassembled WGS sequence"/>
</dbReference>
<sequence length="150" mass="15943">MGFSTSAAVAVVAIGALISLGLLYPAVEGSTLQISEASDDRQDRIIDARNSGVDIHSATYDDSADSLTVHVDNSGTVTLDVSKTHLLIDGELPAERTTWVEGDQDRDLWVGGERLEIEVSNVETAPDRVVIATQTGVQDSTDEIETEEGS</sequence>
<protein>
    <recommendedName>
        <fullName evidence="3">Flagellin</fullName>
    </recommendedName>
</protein>
<reference evidence="1 2" key="1">
    <citation type="journal article" date="2022" name="Syst. Appl. Microbiol.">
        <title>Natronocalculus amylovorans gen. nov., sp. nov., and Natranaeroarchaeum aerophilus sp. nov., dominant culturable amylolytic natronoarchaea from hypersaline soda lakes in southwestern Siberia.</title>
        <authorList>
            <person name="Sorokin D.Y."/>
            <person name="Elcheninov A.G."/>
            <person name="Khizhniak T.V."/>
            <person name="Koenen M."/>
            <person name="Bale N.J."/>
            <person name="Damste J.S.S."/>
            <person name="Kublanov I.V."/>
        </authorList>
    </citation>
    <scope>NUCLEOTIDE SEQUENCE [LARGE SCALE GENOMIC DNA]</scope>
    <source>
        <strain evidence="1 2">AArc-St1-1</strain>
    </source>
</reference>
<comment type="caution">
    <text evidence="1">The sequence shown here is derived from an EMBL/GenBank/DDBJ whole genome shotgun (WGS) entry which is preliminary data.</text>
</comment>
<dbReference type="AlphaFoldDB" id="A0AAE3K653"/>